<evidence type="ECO:0000313" key="2">
    <source>
        <dbReference type="Proteomes" id="UP000305836"/>
    </source>
</evidence>
<sequence length="135" mass="14798">MEYAEFEVEYKQVADIILNGRNGADLTADIARLRALANQIDDEDDRDDALLEVSGIEVAIAHGPGEPPSEVILEARRIYAEADRDDGTTAERLARAEQGVQALERLEAATPEEEQAIGSLEHTLVMLIGALRLMQ</sequence>
<name>A0A4U3LYQ4_9ACTN</name>
<keyword evidence="2" id="KW-1185">Reference proteome</keyword>
<proteinExistence type="predicted"/>
<evidence type="ECO:0000313" key="1">
    <source>
        <dbReference type="EMBL" id="TKK81331.1"/>
    </source>
</evidence>
<comment type="caution">
    <text evidence="1">The sequence shown here is derived from an EMBL/GenBank/DDBJ whole genome shotgun (WGS) entry which is preliminary data.</text>
</comment>
<organism evidence="1 2">
    <name type="scientific">Kribbella jiaozuonensis</name>
    <dbReference type="NCBI Taxonomy" id="2575441"/>
    <lineage>
        <taxon>Bacteria</taxon>
        <taxon>Bacillati</taxon>
        <taxon>Actinomycetota</taxon>
        <taxon>Actinomycetes</taxon>
        <taxon>Propionibacteriales</taxon>
        <taxon>Kribbellaceae</taxon>
        <taxon>Kribbella</taxon>
    </lineage>
</organism>
<reference evidence="1 2" key="1">
    <citation type="submission" date="2019-04" db="EMBL/GenBank/DDBJ databases">
        <title>Kribbella sp. NEAU-THZ 27 nov., a novel actinomycete isolated from soil.</title>
        <authorList>
            <person name="Duan L."/>
        </authorList>
    </citation>
    <scope>NUCLEOTIDE SEQUENCE [LARGE SCALE GENOMIC DNA]</scope>
    <source>
        <strain evidence="2">NEAU-THZ27</strain>
    </source>
</reference>
<dbReference type="OrthoDB" id="3824804at2"/>
<accession>A0A4U3LYQ4</accession>
<dbReference type="EMBL" id="SZPZ01000001">
    <property type="protein sequence ID" value="TKK81331.1"/>
    <property type="molecule type" value="Genomic_DNA"/>
</dbReference>
<dbReference type="AlphaFoldDB" id="A0A4U3LYQ4"/>
<gene>
    <name evidence="1" type="ORF">FDA38_00170</name>
</gene>
<dbReference type="RefSeq" id="WP_137252047.1">
    <property type="nucleotide sequence ID" value="NZ_JBHSPQ010000004.1"/>
</dbReference>
<dbReference type="Proteomes" id="UP000305836">
    <property type="component" value="Unassembled WGS sequence"/>
</dbReference>
<protein>
    <submittedName>
        <fullName evidence="1">Uncharacterized protein</fullName>
    </submittedName>
</protein>